<dbReference type="GO" id="GO:0002755">
    <property type="term" value="P:MyD88-dependent toll-like receptor signaling pathway"/>
    <property type="evidence" value="ECO:0007669"/>
    <property type="project" value="TreeGrafter"/>
</dbReference>
<evidence type="ECO:0000256" key="7">
    <source>
        <dbReference type="ARBA" id="ARBA00022475"/>
    </source>
</evidence>
<evidence type="ECO:0000256" key="23">
    <source>
        <dbReference type="ARBA" id="ARBA00023180"/>
    </source>
</evidence>
<dbReference type="GO" id="GO:0046696">
    <property type="term" value="C:lipopolysaccharide receptor complex"/>
    <property type="evidence" value="ECO:0007669"/>
    <property type="project" value="TreeGrafter"/>
</dbReference>
<keyword evidence="21 27" id="KW-0472">Membrane</keyword>
<organism evidence="30 31">
    <name type="scientific">Callipepla squamata</name>
    <name type="common">Scaled quail</name>
    <dbReference type="NCBI Taxonomy" id="9009"/>
    <lineage>
        <taxon>Eukaryota</taxon>
        <taxon>Metazoa</taxon>
        <taxon>Chordata</taxon>
        <taxon>Craniata</taxon>
        <taxon>Vertebrata</taxon>
        <taxon>Euteleostomi</taxon>
        <taxon>Archelosauria</taxon>
        <taxon>Archosauria</taxon>
        <taxon>Dinosauria</taxon>
        <taxon>Saurischia</taxon>
        <taxon>Theropoda</taxon>
        <taxon>Coelurosauria</taxon>
        <taxon>Aves</taxon>
        <taxon>Neognathae</taxon>
        <taxon>Galloanserae</taxon>
        <taxon>Galliformes</taxon>
        <taxon>Odontophoridae</taxon>
        <taxon>Callipepla</taxon>
    </lineage>
</organism>
<keyword evidence="11" id="KW-0808">Transferase</keyword>
<keyword evidence="31" id="KW-1185">Reference proteome</keyword>
<dbReference type="PANTHER" id="PTHR24365">
    <property type="entry name" value="TOLL-LIKE RECEPTOR"/>
    <property type="match status" value="1"/>
</dbReference>
<name>A0A226NN17_CALSU</name>
<keyword evidence="23" id="KW-0325">Glycoprotein</keyword>
<dbReference type="InterPro" id="IPR032675">
    <property type="entry name" value="LRR_dom_sf"/>
</dbReference>
<dbReference type="SMART" id="SM00255">
    <property type="entry name" value="TIR"/>
    <property type="match status" value="1"/>
</dbReference>
<evidence type="ECO:0000313" key="30">
    <source>
        <dbReference type="EMBL" id="OXB69165.1"/>
    </source>
</evidence>
<dbReference type="Proteomes" id="UP000198323">
    <property type="component" value="Unassembled WGS sequence"/>
</dbReference>
<dbReference type="InterPro" id="IPR035897">
    <property type="entry name" value="Toll_tir_struct_dom_sf"/>
</dbReference>
<evidence type="ECO:0000256" key="9">
    <source>
        <dbReference type="ARBA" id="ARBA00022614"/>
    </source>
</evidence>
<evidence type="ECO:0000256" key="4">
    <source>
        <dbReference type="ARBA" id="ARBA00004466"/>
    </source>
</evidence>
<feature type="chain" id="PRO_5012443535" description="Toll-like receptor 4" evidence="28">
    <location>
        <begin position="20"/>
        <end position="1107"/>
    </location>
</feature>
<dbReference type="InterPro" id="IPR001611">
    <property type="entry name" value="Leu-rich_rpt"/>
</dbReference>
<keyword evidence="13 28" id="KW-0732">Signal</keyword>
<evidence type="ECO:0000256" key="11">
    <source>
        <dbReference type="ARBA" id="ARBA00022679"/>
    </source>
</evidence>
<evidence type="ECO:0000256" key="24">
    <source>
        <dbReference type="ARBA" id="ARBA00023198"/>
    </source>
</evidence>
<dbReference type="GO" id="GO:0001875">
    <property type="term" value="F:lipopolysaccharide immune receptor activity"/>
    <property type="evidence" value="ECO:0007669"/>
    <property type="project" value="TreeGrafter"/>
</dbReference>
<keyword evidence="17" id="KW-0391">Immunity</keyword>
<evidence type="ECO:0000256" key="26">
    <source>
        <dbReference type="ARBA" id="ARBA00040109"/>
    </source>
</evidence>
<evidence type="ECO:0000256" key="5">
    <source>
        <dbReference type="ARBA" id="ARBA00006003"/>
    </source>
</evidence>
<evidence type="ECO:0000256" key="10">
    <source>
        <dbReference type="ARBA" id="ARBA00022676"/>
    </source>
</evidence>
<dbReference type="GO" id="GO:0006954">
    <property type="term" value="P:inflammatory response"/>
    <property type="evidence" value="ECO:0007669"/>
    <property type="project" value="UniProtKB-KW"/>
</dbReference>
<dbReference type="InterPro" id="IPR003591">
    <property type="entry name" value="Leu-rich_rpt_typical-subtyp"/>
</dbReference>
<dbReference type="OrthoDB" id="1421090at2759"/>
<dbReference type="GO" id="GO:0032497">
    <property type="term" value="P:detection of lipopolysaccharide"/>
    <property type="evidence" value="ECO:0007669"/>
    <property type="project" value="TreeGrafter"/>
</dbReference>
<dbReference type="PROSITE" id="PS50104">
    <property type="entry name" value="TIR"/>
    <property type="match status" value="1"/>
</dbReference>
<keyword evidence="9" id="KW-0433">Leucine-rich repeat</keyword>
<dbReference type="InterPro" id="IPR000157">
    <property type="entry name" value="TIR_dom"/>
</dbReference>
<dbReference type="Pfam" id="PF00560">
    <property type="entry name" value="LRR_1"/>
    <property type="match status" value="1"/>
</dbReference>
<dbReference type="InterPro" id="IPR038578">
    <property type="entry name" value="GT29-like_sf"/>
</dbReference>
<evidence type="ECO:0000256" key="3">
    <source>
        <dbReference type="ARBA" id="ARBA00004412"/>
    </source>
</evidence>
<keyword evidence="15" id="KW-0967">Endosome</keyword>
<evidence type="ECO:0000256" key="14">
    <source>
        <dbReference type="ARBA" id="ARBA00022737"/>
    </source>
</evidence>
<keyword evidence="25" id="KW-0966">Cell projection</keyword>
<dbReference type="GO" id="GO:0045087">
    <property type="term" value="P:innate immune response"/>
    <property type="evidence" value="ECO:0007669"/>
    <property type="project" value="UniProtKB-KW"/>
</dbReference>
<comment type="similarity">
    <text evidence="5">Belongs to the glycosyltransferase 29 family.</text>
</comment>
<dbReference type="Pfam" id="PF00777">
    <property type="entry name" value="Glyco_transf_29"/>
    <property type="match status" value="1"/>
</dbReference>
<keyword evidence="18" id="KW-0735">Signal-anchor</keyword>
<dbReference type="Gene3D" id="3.90.1480.20">
    <property type="entry name" value="Glycosyl transferase family 29"/>
    <property type="match status" value="1"/>
</dbReference>
<keyword evidence="10" id="KW-0328">Glycosyltransferase</keyword>
<comment type="subcellular location">
    <subcellularLocation>
        <location evidence="1">Cell membrane</location>
        <topology evidence="1">Single-pass type I membrane protein</topology>
    </subcellularLocation>
    <subcellularLocation>
        <location evidence="4">Cell projection</location>
        <location evidence="4">Ruffle</location>
    </subcellularLocation>
    <subcellularLocation>
        <location evidence="3">Early endosome</location>
    </subcellularLocation>
    <subcellularLocation>
        <location evidence="2">Golgi apparatus membrane</location>
        <topology evidence="2">Single-pass type II membrane protein</topology>
    </subcellularLocation>
</comment>
<dbReference type="Gene3D" id="3.80.10.10">
    <property type="entry name" value="Ribonuclease Inhibitor"/>
    <property type="match status" value="1"/>
</dbReference>
<evidence type="ECO:0000256" key="21">
    <source>
        <dbReference type="ARBA" id="ARBA00023136"/>
    </source>
</evidence>
<evidence type="ECO:0000256" key="8">
    <source>
        <dbReference type="ARBA" id="ARBA00022588"/>
    </source>
</evidence>
<dbReference type="SUPFAM" id="SSF52200">
    <property type="entry name" value="Toll/Interleukin receptor TIR domain"/>
    <property type="match status" value="1"/>
</dbReference>
<dbReference type="STRING" id="9009.A0A226NN17"/>
<proteinExistence type="inferred from homology"/>
<gene>
    <name evidence="30" type="ORF">ASZ78_009641</name>
</gene>
<keyword evidence="7" id="KW-1003">Cell membrane</keyword>
<feature type="transmembrane region" description="Helical" evidence="27">
    <location>
        <begin position="906"/>
        <end position="926"/>
    </location>
</feature>
<evidence type="ECO:0000259" key="29">
    <source>
        <dbReference type="PROSITE" id="PS50104"/>
    </source>
</evidence>
<evidence type="ECO:0000256" key="2">
    <source>
        <dbReference type="ARBA" id="ARBA00004323"/>
    </source>
</evidence>
<dbReference type="EMBL" id="MCFN01000004">
    <property type="protein sequence ID" value="OXB69165.1"/>
    <property type="molecule type" value="Genomic_DNA"/>
</dbReference>
<evidence type="ECO:0000256" key="28">
    <source>
        <dbReference type="SAM" id="SignalP"/>
    </source>
</evidence>
<dbReference type="GO" id="GO:0000139">
    <property type="term" value="C:Golgi membrane"/>
    <property type="evidence" value="ECO:0007669"/>
    <property type="project" value="UniProtKB-SubCell"/>
</dbReference>
<evidence type="ECO:0000256" key="1">
    <source>
        <dbReference type="ARBA" id="ARBA00004251"/>
    </source>
</evidence>
<evidence type="ECO:0000313" key="31">
    <source>
        <dbReference type="Proteomes" id="UP000198323"/>
    </source>
</evidence>
<evidence type="ECO:0000256" key="16">
    <source>
        <dbReference type="ARBA" id="ARBA00022843"/>
    </source>
</evidence>
<dbReference type="InterPro" id="IPR001675">
    <property type="entry name" value="Glyco_trans_29"/>
</dbReference>
<dbReference type="GO" id="GO:0050829">
    <property type="term" value="P:defense response to Gram-negative bacterium"/>
    <property type="evidence" value="ECO:0007669"/>
    <property type="project" value="TreeGrafter"/>
</dbReference>
<dbReference type="SUPFAM" id="SSF52058">
    <property type="entry name" value="L domain-like"/>
    <property type="match status" value="2"/>
</dbReference>
<dbReference type="GO" id="GO:0001726">
    <property type="term" value="C:ruffle"/>
    <property type="evidence" value="ECO:0007669"/>
    <property type="project" value="UniProtKB-SubCell"/>
</dbReference>
<feature type="domain" description="TIR" evidence="29">
    <location>
        <begin position="950"/>
        <end position="1093"/>
    </location>
</feature>
<evidence type="ECO:0000256" key="19">
    <source>
        <dbReference type="ARBA" id="ARBA00022989"/>
    </source>
</evidence>
<keyword evidence="8" id="KW-0399">Innate immunity</keyword>
<dbReference type="FunFam" id="3.90.1480.20:FF:000015">
    <property type="entry name" value="Lactosylceramide alpha-2,3-sialyltransferase"/>
    <property type="match status" value="1"/>
</dbReference>
<protein>
    <recommendedName>
        <fullName evidence="26">Toll-like receptor 4</fullName>
    </recommendedName>
</protein>
<feature type="signal peptide" evidence="28">
    <location>
        <begin position="1"/>
        <end position="19"/>
    </location>
</feature>
<evidence type="ECO:0000256" key="15">
    <source>
        <dbReference type="ARBA" id="ARBA00022753"/>
    </source>
</evidence>
<dbReference type="PANTHER" id="PTHR24365:SF521">
    <property type="entry name" value="TOLL-LIKE RECEPTOR 4"/>
    <property type="match status" value="1"/>
</dbReference>
<comment type="similarity">
    <text evidence="6">Belongs to the Toll-like receptor family.</text>
</comment>
<evidence type="ECO:0000256" key="17">
    <source>
        <dbReference type="ARBA" id="ARBA00022859"/>
    </source>
</evidence>
<evidence type="ECO:0000256" key="25">
    <source>
        <dbReference type="ARBA" id="ARBA00023273"/>
    </source>
</evidence>
<keyword evidence="14" id="KW-0677">Repeat</keyword>
<dbReference type="FunFam" id="3.40.50.10140:FF:000006">
    <property type="entry name" value="Toll-like receptor 4"/>
    <property type="match status" value="1"/>
</dbReference>
<evidence type="ECO:0000256" key="20">
    <source>
        <dbReference type="ARBA" id="ARBA00023034"/>
    </source>
</evidence>
<keyword evidence="19 27" id="KW-1133">Transmembrane helix</keyword>
<keyword evidence="24" id="KW-0395">Inflammatory response</keyword>
<dbReference type="Gene3D" id="3.40.50.10140">
    <property type="entry name" value="Toll/interleukin-1 receptor homology (TIR) domain"/>
    <property type="match status" value="1"/>
</dbReference>
<dbReference type="Pfam" id="PF01582">
    <property type="entry name" value="TIR"/>
    <property type="match status" value="1"/>
</dbReference>
<reference evidence="30 31" key="1">
    <citation type="submission" date="2016-07" db="EMBL/GenBank/DDBJ databases">
        <title>Disparate Historic Effective Population Sizes Predicted by Modern Levels of Genome Diversity for the Scaled Quail (Callipepla squamata) and the Northern Bobwhite (Colinus virginianus): Inferences from First and Second Generation Draft Genome Assemblies for Sympatric New World Quail.</title>
        <authorList>
            <person name="Oldeschulte D.L."/>
            <person name="Halley Y.A."/>
            <person name="Bhattarai E.K."/>
            <person name="Brashear W.A."/>
            <person name="Hill J."/>
            <person name="Metz R.P."/>
            <person name="Johnson C.D."/>
            <person name="Rollins D."/>
            <person name="Peterson M.J."/>
            <person name="Bickhart D.M."/>
            <person name="Decker J.E."/>
            <person name="Seabury C.M."/>
        </authorList>
    </citation>
    <scope>NUCLEOTIDE SEQUENCE [LARGE SCALE GENOMIC DNA]</scope>
    <source>
        <strain evidence="30 31">Texas</strain>
        <tissue evidence="30">Leg muscle</tissue>
    </source>
</reference>
<dbReference type="AlphaFoldDB" id="A0A226NN17"/>
<evidence type="ECO:0000256" key="12">
    <source>
        <dbReference type="ARBA" id="ARBA00022692"/>
    </source>
</evidence>
<keyword evidence="22" id="KW-0675">Receptor</keyword>
<evidence type="ECO:0000256" key="6">
    <source>
        <dbReference type="ARBA" id="ARBA00009634"/>
    </source>
</evidence>
<evidence type="ECO:0000256" key="27">
    <source>
        <dbReference type="SAM" id="Phobius"/>
    </source>
</evidence>
<comment type="caution">
    <text evidence="30">The sequence shown here is derived from an EMBL/GenBank/DDBJ whole genome shotgun (WGS) entry which is preliminary data.</text>
</comment>
<evidence type="ECO:0000256" key="13">
    <source>
        <dbReference type="ARBA" id="ARBA00022729"/>
    </source>
</evidence>
<evidence type="ECO:0000256" key="18">
    <source>
        <dbReference type="ARBA" id="ARBA00022968"/>
    </source>
</evidence>
<accession>A0A226NN17</accession>
<keyword evidence="16" id="KW-0832">Ubl conjugation</keyword>
<dbReference type="Pfam" id="PF13855">
    <property type="entry name" value="LRR_8"/>
    <property type="match status" value="2"/>
</dbReference>
<evidence type="ECO:0000256" key="22">
    <source>
        <dbReference type="ARBA" id="ARBA00023170"/>
    </source>
</evidence>
<dbReference type="GO" id="GO:0034142">
    <property type="term" value="P:toll-like receptor 4 signaling pathway"/>
    <property type="evidence" value="ECO:0007669"/>
    <property type="project" value="TreeGrafter"/>
</dbReference>
<dbReference type="GO" id="GO:0001530">
    <property type="term" value="F:lipopolysaccharide binding"/>
    <property type="evidence" value="ECO:0007669"/>
    <property type="project" value="TreeGrafter"/>
</dbReference>
<sequence>MRAVLKLLDLIQLLLCLQGRNGALYMVFGGNLFMDSSGQELGDRTSWFESHWEPFLTSKSIYSLLDKPFKQELEEVLWLHKLPFGLQSSVLSAFSTLQLLPEQDLPGSFGRLWCQRCIVVGNGFSVRGQHFGKMIDSHHVIIRLNDAPVKEYKKDVGERTSIRLFFPESALPNPLENNDNDTLMVFVPFKPLDFLWLREVLLKTKNKTKEGFWRQPPQEWNWNISQLRILNPYVTYEATYKLLQLNASSGRYATTGIIALNLALHLCQEVNIAGFGYPGNHDTTTPIHYYNTGLSRKNEVIPNEAFRCTGQNVSGVPAEIPNTTLDLDLSFNNLKSLSSDYFSAVPGLQLLDLSRCHIHTIEDNSFADLHNLSTLILTANSLQHLGLAAFYGLTSLKKLVLVETSISSLSDLPIGHLNTLQELNLGHNNIASLKLPKYFASLTSLRYLSFSSNNITYISKGDLDALRETNRINLTLVLSLNNIKCIQSGSFAKIHLGELVLRSSFENPSVMHSSLHGLAGLQVNRLIVGEFTNILKMTEFQNELLSGLCQVQMQEFVLMCFREFENNTDTLFNCIDNVSSIRLVDLNLEMLSEVPMFSQVKNLEWKKCKFKEVPAEKLSLFKELRVLRITKSKELKTFEQNFGSLNYLEVVDLSENSLSFSTCCSPKFPGSPNLKHLNLSFNSVISLTGDFANLRNLLYLDFQHTKLNHHGTYPVFLLLHKLIYLDISYTKTHVISHRIFHGLNSLQVLKMAGNSFENNTLTNNFENVRRLRTLDISSCKLVWVDQSAFNALSELKELIISNNKLLTFDPVTYRPLQALTALDFSNNQLSVLSDSALEILPDSLVLLDISRNLFECSCMHLNFLKWVKEKQYLLRNKHLMICHTPAYVTNESLSNFDMSSCHPNPTTVACSVAVVLAAGVFLFLIYKYYFQLYYSLVLLSGCKHSAERGDTYDAFVIHSSKDQEWVIKELVEPLEGGKPPFQLCLYYRDFLPGIPIVTNIIQEGFLSSRNVIAVISTDFLESKWCSFEFDIAQSWQLVEGKSGVIMIILGEVDKTLLRQRLGLSRYLRRNTYLEWKDKEVSRHIFWRQLTAVLLEGKKWNHEEIKLM</sequence>
<dbReference type="GO" id="GO:0005886">
    <property type="term" value="C:plasma membrane"/>
    <property type="evidence" value="ECO:0007669"/>
    <property type="project" value="UniProtKB-SubCell"/>
</dbReference>
<dbReference type="GO" id="GO:0005769">
    <property type="term" value="C:early endosome"/>
    <property type="evidence" value="ECO:0007669"/>
    <property type="project" value="UniProtKB-SubCell"/>
</dbReference>
<dbReference type="SMART" id="SM00369">
    <property type="entry name" value="LRR_TYP"/>
    <property type="match status" value="8"/>
</dbReference>
<keyword evidence="12 27" id="KW-0812">Transmembrane</keyword>
<dbReference type="GO" id="GO:0008373">
    <property type="term" value="F:sialyltransferase activity"/>
    <property type="evidence" value="ECO:0007669"/>
    <property type="project" value="InterPro"/>
</dbReference>
<keyword evidence="20" id="KW-0333">Golgi apparatus</keyword>